<dbReference type="Proteomes" id="UP000712600">
    <property type="component" value="Unassembled WGS sequence"/>
</dbReference>
<evidence type="ECO:0000313" key="9">
    <source>
        <dbReference type="EMBL" id="KAF3570029.1"/>
    </source>
</evidence>
<protein>
    <recommendedName>
        <fullName evidence="7">Fucosyltransferase</fullName>
        <ecNumber evidence="7">2.4.1.-</ecNumber>
    </recommendedName>
</protein>
<evidence type="ECO:0000256" key="8">
    <source>
        <dbReference type="SAM" id="SignalP"/>
    </source>
</evidence>
<keyword evidence="6 7" id="KW-0961">Cell wall biogenesis/degradation</keyword>
<dbReference type="Pfam" id="PF00071">
    <property type="entry name" value="Ras"/>
    <property type="match status" value="1"/>
</dbReference>
<evidence type="ECO:0000256" key="4">
    <source>
        <dbReference type="ARBA" id="ARBA00023034"/>
    </source>
</evidence>
<evidence type="ECO:0000313" key="10">
    <source>
        <dbReference type="Proteomes" id="UP000712600"/>
    </source>
</evidence>
<keyword evidence="3 7" id="KW-0808">Transferase</keyword>
<evidence type="ECO:0000256" key="5">
    <source>
        <dbReference type="ARBA" id="ARBA00023180"/>
    </source>
</evidence>
<feature type="signal peptide" evidence="8">
    <location>
        <begin position="1"/>
        <end position="27"/>
    </location>
</feature>
<sequence>MEKLTVTIATCFLLCSVLLLLPPSSNIFNRLKSNLTTTDSYGSKRPREKLLGGGLLATEFDEESCLSSDAYKSATEKLGLKPGNGSSESVGECRYIVWVPFSGLANRIISLVSVFLYALLTERVILVDQRSGISNLFCEPFPATSWLLPRNFPLMGGKRRDRFFEDRGNSHCYGTMLINSAPNLTETSIPSYLYLYLVSDYSDDDKMFFCGEDQKTFIGEVPWLVVKSNIYFVPSLWLIPSFQTELIKMFPEKETVFHHLSRYLLHPTNKVWGLVTRSYNAYLSRADERLGIQVRVFERRAGYLQHVMDQIIACTEREKLLPELAATQVKNTSTRSSKRLLKVVLVTSLHPQYSVKLKRMFWEQPTSTGEMIEVYQPSEERDVFYLDSYISTIGVDFKIHTVEQDGKTIKLQIWATTGQERFRTITSIYYIGADWYCVQLSVSDVSESTVFVAFDGEMTKLINGHAAEVQQPAYSSKIAS</sequence>
<comment type="caution">
    <text evidence="9">The sequence shown here is derived from an EMBL/GenBank/DDBJ whole genome shotgun (WGS) entry which is preliminary data.</text>
</comment>
<keyword evidence="8" id="KW-0732">Signal</keyword>
<organism evidence="9 10">
    <name type="scientific">Brassica cretica</name>
    <name type="common">Mustard</name>
    <dbReference type="NCBI Taxonomy" id="69181"/>
    <lineage>
        <taxon>Eukaryota</taxon>
        <taxon>Viridiplantae</taxon>
        <taxon>Streptophyta</taxon>
        <taxon>Embryophyta</taxon>
        <taxon>Tracheophyta</taxon>
        <taxon>Spermatophyta</taxon>
        <taxon>Magnoliopsida</taxon>
        <taxon>eudicotyledons</taxon>
        <taxon>Gunneridae</taxon>
        <taxon>Pentapetalae</taxon>
        <taxon>rosids</taxon>
        <taxon>malvids</taxon>
        <taxon>Brassicales</taxon>
        <taxon>Brassicaceae</taxon>
        <taxon>Brassiceae</taxon>
        <taxon>Brassica</taxon>
    </lineage>
</organism>
<dbReference type="Gene3D" id="3.40.50.11340">
    <property type="match status" value="1"/>
</dbReference>
<dbReference type="GO" id="GO:0005525">
    <property type="term" value="F:GTP binding"/>
    <property type="evidence" value="ECO:0007669"/>
    <property type="project" value="InterPro"/>
</dbReference>
<comment type="function">
    <text evidence="7">May be involved in cell wall biosynthesis.</text>
</comment>
<keyword evidence="4 7" id="KW-0333">Golgi apparatus</keyword>
<dbReference type="GO" id="GO:0071555">
    <property type="term" value="P:cell wall organization"/>
    <property type="evidence" value="ECO:0007669"/>
    <property type="project" value="UniProtKB-UniRule"/>
</dbReference>
<dbReference type="GO" id="GO:0042546">
    <property type="term" value="P:cell wall biogenesis"/>
    <property type="evidence" value="ECO:0007669"/>
    <property type="project" value="InterPro"/>
</dbReference>
<dbReference type="FunFam" id="3.40.50.11340:FF:000005">
    <property type="entry name" value="Galactoside 2-alpha-L-fucosyltransferase"/>
    <property type="match status" value="1"/>
</dbReference>
<dbReference type="GO" id="GO:0003924">
    <property type="term" value="F:GTPase activity"/>
    <property type="evidence" value="ECO:0007669"/>
    <property type="project" value="InterPro"/>
</dbReference>
<dbReference type="GO" id="GO:0008107">
    <property type="term" value="F:galactoside 2-alpha-L-fucosyltransferase activity"/>
    <property type="evidence" value="ECO:0007669"/>
    <property type="project" value="InterPro"/>
</dbReference>
<accession>A0A8S9RB82</accession>
<evidence type="ECO:0000256" key="3">
    <source>
        <dbReference type="ARBA" id="ARBA00022679"/>
    </source>
</evidence>
<dbReference type="InterPro" id="IPR027417">
    <property type="entry name" value="P-loop_NTPase"/>
</dbReference>
<gene>
    <name evidence="9" type="ORF">F2Q69_00060863</name>
</gene>
<keyword evidence="2 7" id="KW-0328">Glycosyltransferase</keyword>
<evidence type="ECO:0000256" key="7">
    <source>
        <dbReference type="RuleBase" id="RU367004"/>
    </source>
</evidence>
<comment type="subcellular location">
    <subcellularLocation>
        <location evidence="7">Golgi apparatus</location>
        <location evidence="7">Golgi stack membrane</location>
        <topology evidence="7">Single-pass type II membrane protein</topology>
    </subcellularLocation>
</comment>
<dbReference type="PANTHER" id="PTHR31889:SF67">
    <property type="entry name" value="FUCOSYLTRANSFERASE"/>
    <property type="match status" value="1"/>
</dbReference>
<dbReference type="Gene3D" id="3.40.50.300">
    <property type="entry name" value="P-loop containing nucleotide triphosphate hydrolases"/>
    <property type="match status" value="1"/>
</dbReference>
<dbReference type="PROSITE" id="PS51419">
    <property type="entry name" value="RAB"/>
    <property type="match status" value="1"/>
</dbReference>
<dbReference type="EMBL" id="QGKX02000095">
    <property type="protein sequence ID" value="KAF3570029.1"/>
    <property type="molecule type" value="Genomic_DNA"/>
</dbReference>
<keyword evidence="5" id="KW-0325">Glycoprotein</keyword>
<dbReference type="GO" id="GO:0032580">
    <property type="term" value="C:Golgi cisterna membrane"/>
    <property type="evidence" value="ECO:0007669"/>
    <property type="project" value="UniProtKB-SubCell"/>
</dbReference>
<evidence type="ECO:0000256" key="6">
    <source>
        <dbReference type="ARBA" id="ARBA00023316"/>
    </source>
</evidence>
<dbReference type="SUPFAM" id="SSF52540">
    <property type="entry name" value="P-loop containing nucleoside triphosphate hydrolases"/>
    <property type="match status" value="1"/>
</dbReference>
<dbReference type="PRINTS" id="PR00449">
    <property type="entry name" value="RASTRNSFRMNG"/>
</dbReference>
<dbReference type="EC" id="2.4.1.-" evidence="7"/>
<dbReference type="PANTHER" id="PTHR31889">
    <property type="entry name" value="FUCOSYLTRANSFERASE 2-RELATED"/>
    <property type="match status" value="1"/>
</dbReference>
<dbReference type="GO" id="GO:0009969">
    <property type="term" value="P:xyloglucan biosynthetic process"/>
    <property type="evidence" value="ECO:0007669"/>
    <property type="project" value="TreeGrafter"/>
</dbReference>
<comment type="similarity">
    <text evidence="1 7">Belongs to the glycosyltransferase 37 family.</text>
</comment>
<dbReference type="SMART" id="SM00175">
    <property type="entry name" value="RAB"/>
    <property type="match status" value="1"/>
</dbReference>
<dbReference type="Pfam" id="PF03254">
    <property type="entry name" value="XG_FTase"/>
    <property type="match status" value="1"/>
</dbReference>
<dbReference type="InterPro" id="IPR001806">
    <property type="entry name" value="Small_GTPase"/>
</dbReference>
<feature type="chain" id="PRO_5035830733" description="Fucosyltransferase" evidence="8">
    <location>
        <begin position="28"/>
        <end position="480"/>
    </location>
</feature>
<dbReference type="AlphaFoldDB" id="A0A8S9RB82"/>
<evidence type="ECO:0000256" key="1">
    <source>
        <dbReference type="ARBA" id="ARBA00010481"/>
    </source>
</evidence>
<dbReference type="InterPro" id="IPR004938">
    <property type="entry name" value="XG_FTase"/>
</dbReference>
<dbReference type="FunFam" id="3.40.50.300:FF:001447">
    <property type="entry name" value="Ras-related protein Rab-1B"/>
    <property type="match status" value="1"/>
</dbReference>
<proteinExistence type="inferred from homology"/>
<name>A0A8S9RB82_BRACR</name>
<reference evidence="9" key="1">
    <citation type="submission" date="2019-12" db="EMBL/GenBank/DDBJ databases">
        <title>Genome sequencing and annotation of Brassica cretica.</title>
        <authorList>
            <person name="Studholme D.J."/>
            <person name="Sarris P."/>
        </authorList>
    </citation>
    <scope>NUCLEOTIDE SEQUENCE</scope>
    <source>
        <strain evidence="9">PFS-109/04</strain>
        <tissue evidence="9">Leaf</tissue>
    </source>
</reference>
<evidence type="ECO:0000256" key="2">
    <source>
        <dbReference type="ARBA" id="ARBA00022676"/>
    </source>
</evidence>